<evidence type="ECO:0000313" key="4">
    <source>
        <dbReference type="EMBL" id="TWO71406.1"/>
    </source>
</evidence>
<accession>A0A562ZSR6</accession>
<dbReference type="SUPFAM" id="SSF51412">
    <property type="entry name" value="Inosine monophosphate dehydrogenase (IMPDH)"/>
    <property type="match status" value="1"/>
</dbReference>
<dbReference type="CDD" id="cd04730">
    <property type="entry name" value="NPD_like"/>
    <property type="match status" value="1"/>
</dbReference>
<dbReference type="RefSeq" id="WP_145893017.1">
    <property type="nucleotide sequence ID" value="NZ_VOBQ01000008.1"/>
</dbReference>
<dbReference type="Gene3D" id="3.20.20.70">
    <property type="entry name" value="Aldolase class I"/>
    <property type="match status" value="1"/>
</dbReference>
<dbReference type="GO" id="GO:0018580">
    <property type="term" value="F:nitronate monooxygenase activity"/>
    <property type="evidence" value="ECO:0007669"/>
    <property type="project" value="InterPro"/>
</dbReference>
<dbReference type="InterPro" id="IPR013785">
    <property type="entry name" value="Aldolase_TIM"/>
</dbReference>
<evidence type="ECO:0000256" key="3">
    <source>
        <dbReference type="ARBA" id="ARBA00023002"/>
    </source>
</evidence>
<dbReference type="Pfam" id="PF03060">
    <property type="entry name" value="NMO"/>
    <property type="match status" value="1"/>
</dbReference>
<comment type="caution">
    <text evidence="4">The sequence shown here is derived from an EMBL/GenBank/DDBJ whole genome shotgun (WGS) entry which is preliminary data.</text>
</comment>
<dbReference type="Proteomes" id="UP000318199">
    <property type="component" value="Unassembled WGS sequence"/>
</dbReference>
<keyword evidence="5" id="KW-1185">Reference proteome</keyword>
<evidence type="ECO:0000313" key="5">
    <source>
        <dbReference type="Proteomes" id="UP000318199"/>
    </source>
</evidence>
<keyword evidence="3" id="KW-0560">Oxidoreductase</keyword>
<protein>
    <submittedName>
        <fullName evidence="4">Nitronate monooxygenase</fullName>
    </submittedName>
</protein>
<dbReference type="OrthoDB" id="9778912at2"/>
<evidence type="ECO:0000256" key="1">
    <source>
        <dbReference type="ARBA" id="ARBA00022630"/>
    </source>
</evidence>
<dbReference type="EMBL" id="VOBQ01000008">
    <property type="protein sequence ID" value="TWO71406.1"/>
    <property type="molecule type" value="Genomic_DNA"/>
</dbReference>
<organism evidence="4 5">
    <name type="scientific">Caenimonas sedimenti</name>
    <dbReference type="NCBI Taxonomy" id="2596921"/>
    <lineage>
        <taxon>Bacteria</taxon>
        <taxon>Pseudomonadati</taxon>
        <taxon>Pseudomonadota</taxon>
        <taxon>Betaproteobacteria</taxon>
        <taxon>Burkholderiales</taxon>
        <taxon>Comamonadaceae</taxon>
        <taxon>Caenimonas</taxon>
    </lineage>
</organism>
<proteinExistence type="predicted"/>
<dbReference type="AlphaFoldDB" id="A0A562ZSR6"/>
<gene>
    <name evidence="4" type="ORF">FN976_10820</name>
</gene>
<keyword evidence="2" id="KW-0288">FMN</keyword>
<dbReference type="PANTHER" id="PTHR32332">
    <property type="entry name" value="2-NITROPROPANE DIOXYGENASE"/>
    <property type="match status" value="1"/>
</dbReference>
<evidence type="ECO:0000256" key="2">
    <source>
        <dbReference type="ARBA" id="ARBA00022643"/>
    </source>
</evidence>
<name>A0A562ZSR6_9BURK</name>
<dbReference type="PANTHER" id="PTHR32332:SF38">
    <property type="entry name" value="MONOOXYGENASE RV1533-RELATED"/>
    <property type="match status" value="1"/>
</dbReference>
<keyword evidence="1" id="KW-0285">Flavoprotein</keyword>
<sequence length="375" mass="40083">MARPVLHNAFCDSFGIEYPIFLAGMGVGGRATPPKLVAAVSQAGGCGVLGCSGLSPEETRRRIREVRSLTDRAFGVDLLLPARIADAPDTRSGVRDEIRRRYPEHAAFVQTLLQRYQLPAVQPADETVVNIEYAKSVLDVVFEERVPIFAAGLGDPDFLLPRARAQGMKLIGLSGSVRNAVRQRKSGVDAIVAQGTEAGGHTGTVASLPLIPQVVDAVNPTPVIAAGGIADGRGIVAALVLGAQAAWLGTAFLVADECELFDSCKDQIVAADSEAFRVSKVWTGKTVRAFHGEISQAWAESGLPTLETPYQRILMEDFLSAALAAGRHDLFYNIAGQAGGLLKARRPARDIMTDLVDGAIHEIRRLQRDTRISLA</sequence>
<reference evidence="4 5" key="1">
    <citation type="submission" date="2019-07" db="EMBL/GenBank/DDBJ databases">
        <title>Caenimonas sedimenti sp. nov., isolated from activated sludge.</title>
        <authorList>
            <person name="Xu J."/>
        </authorList>
    </citation>
    <scope>NUCLEOTIDE SEQUENCE [LARGE SCALE GENOMIC DNA]</scope>
    <source>
        <strain evidence="4 5">HX-9-20</strain>
    </source>
</reference>
<dbReference type="InterPro" id="IPR004136">
    <property type="entry name" value="NMO"/>
</dbReference>
<keyword evidence="4" id="KW-0503">Monooxygenase</keyword>